<accession>A0A397AYH1</accession>
<dbReference type="AlphaFoldDB" id="A0A397AYH1"/>
<protein>
    <recommendedName>
        <fullName evidence="4">PX domain-containing protein</fullName>
    </recommendedName>
</protein>
<evidence type="ECO:0000313" key="2">
    <source>
        <dbReference type="EMBL" id="RHY11324.1"/>
    </source>
</evidence>
<gene>
    <name evidence="2" type="ORF">DYB36_003369</name>
</gene>
<proteinExistence type="predicted"/>
<dbReference type="InterPro" id="IPR036871">
    <property type="entry name" value="PX_dom_sf"/>
</dbReference>
<name>A0A397AYH1_APHAT</name>
<evidence type="ECO:0008006" key="4">
    <source>
        <dbReference type="Google" id="ProtNLM"/>
    </source>
</evidence>
<evidence type="ECO:0000313" key="3">
    <source>
        <dbReference type="Proteomes" id="UP000265427"/>
    </source>
</evidence>
<sequence>MWKNVFKKRMSKGAADAVATPTAINQGKEHAEVSVDVEKPVQVADSTMTPRHDDVSPESCDDDGLYVVANFTGLVVLQGATEKRQIRYVMEIVCPSTRQKCECVKRFDQFIDLRHRVMDTLKKCRSKTCSKCVGVAAVIHAQPFPGRHLFTTLHHVRDRALPLEAFLQCILDSAFTWKGCKRARHAFSQVVSQFVGAPVDSMVSNRSNGDRPPPLDFRKSIRHLMVERQESVGGGTIVGTSDVSSSSPIVPEVVSVAASFPEDIEDDNEQKEDEGRPDTIEPATPIISTDEPVKDTADDESDDRIERS</sequence>
<dbReference type="EMBL" id="QUSZ01005076">
    <property type="protein sequence ID" value="RHY11324.1"/>
    <property type="molecule type" value="Genomic_DNA"/>
</dbReference>
<feature type="compositionally biased region" description="Acidic residues" evidence="1">
    <location>
        <begin position="262"/>
        <end position="272"/>
    </location>
</feature>
<reference evidence="2 3" key="1">
    <citation type="submission" date="2018-08" db="EMBL/GenBank/DDBJ databases">
        <title>Aphanomyces genome sequencing and annotation.</title>
        <authorList>
            <person name="Minardi D."/>
            <person name="Oidtmann B."/>
            <person name="Van Der Giezen M."/>
            <person name="Studholme D.J."/>
        </authorList>
    </citation>
    <scope>NUCLEOTIDE SEQUENCE [LARGE SCALE GENOMIC DNA]</scope>
    <source>
        <strain evidence="2 3">Kv</strain>
    </source>
</reference>
<evidence type="ECO:0000256" key="1">
    <source>
        <dbReference type="SAM" id="MobiDB-lite"/>
    </source>
</evidence>
<dbReference type="Proteomes" id="UP000265427">
    <property type="component" value="Unassembled WGS sequence"/>
</dbReference>
<organism evidence="2 3">
    <name type="scientific">Aphanomyces astaci</name>
    <name type="common">Crayfish plague agent</name>
    <dbReference type="NCBI Taxonomy" id="112090"/>
    <lineage>
        <taxon>Eukaryota</taxon>
        <taxon>Sar</taxon>
        <taxon>Stramenopiles</taxon>
        <taxon>Oomycota</taxon>
        <taxon>Saprolegniomycetes</taxon>
        <taxon>Saprolegniales</taxon>
        <taxon>Verrucalvaceae</taxon>
        <taxon>Aphanomyces</taxon>
    </lineage>
</organism>
<feature type="compositionally biased region" description="Acidic residues" evidence="1">
    <location>
        <begin position="297"/>
        <end position="308"/>
    </location>
</feature>
<dbReference type="VEuPathDB" id="FungiDB:H257_16982"/>
<comment type="caution">
    <text evidence="2">The sequence shown here is derived from an EMBL/GenBank/DDBJ whole genome shotgun (WGS) entry which is preliminary data.</text>
</comment>
<dbReference type="SUPFAM" id="SSF64268">
    <property type="entry name" value="PX domain"/>
    <property type="match status" value="1"/>
</dbReference>
<feature type="region of interest" description="Disordered" evidence="1">
    <location>
        <begin position="256"/>
        <end position="308"/>
    </location>
</feature>
<dbReference type="Gene3D" id="3.30.1520.10">
    <property type="entry name" value="Phox-like domain"/>
    <property type="match status" value="1"/>
</dbReference>
<dbReference type="GO" id="GO:0035091">
    <property type="term" value="F:phosphatidylinositol binding"/>
    <property type="evidence" value="ECO:0007669"/>
    <property type="project" value="InterPro"/>
</dbReference>